<name>A0AAV7W384_PLEWA</name>
<keyword evidence="2" id="KW-1185">Reference proteome</keyword>
<evidence type="ECO:0000313" key="1">
    <source>
        <dbReference type="EMBL" id="KAJ1207342.1"/>
    </source>
</evidence>
<reference evidence="1" key="1">
    <citation type="journal article" date="2022" name="bioRxiv">
        <title>Sequencing and chromosome-scale assembly of the giantPleurodeles waltlgenome.</title>
        <authorList>
            <person name="Brown T."/>
            <person name="Elewa A."/>
            <person name="Iarovenko S."/>
            <person name="Subramanian E."/>
            <person name="Araus A.J."/>
            <person name="Petzold A."/>
            <person name="Susuki M."/>
            <person name="Suzuki K.-i.T."/>
            <person name="Hayashi T."/>
            <person name="Toyoda A."/>
            <person name="Oliveira C."/>
            <person name="Osipova E."/>
            <person name="Leigh N.D."/>
            <person name="Simon A."/>
            <person name="Yun M.H."/>
        </authorList>
    </citation>
    <scope>NUCLEOTIDE SEQUENCE</scope>
    <source>
        <strain evidence="1">20211129_DDA</strain>
        <tissue evidence="1">Liver</tissue>
    </source>
</reference>
<dbReference type="EMBL" id="JANPWB010000002">
    <property type="protein sequence ID" value="KAJ1207342.1"/>
    <property type="molecule type" value="Genomic_DNA"/>
</dbReference>
<dbReference type="AlphaFoldDB" id="A0AAV7W384"/>
<organism evidence="1 2">
    <name type="scientific">Pleurodeles waltl</name>
    <name type="common">Iberian ribbed newt</name>
    <dbReference type="NCBI Taxonomy" id="8319"/>
    <lineage>
        <taxon>Eukaryota</taxon>
        <taxon>Metazoa</taxon>
        <taxon>Chordata</taxon>
        <taxon>Craniata</taxon>
        <taxon>Vertebrata</taxon>
        <taxon>Euteleostomi</taxon>
        <taxon>Amphibia</taxon>
        <taxon>Batrachia</taxon>
        <taxon>Caudata</taxon>
        <taxon>Salamandroidea</taxon>
        <taxon>Salamandridae</taxon>
        <taxon>Pleurodelinae</taxon>
        <taxon>Pleurodeles</taxon>
    </lineage>
</organism>
<accession>A0AAV7W384</accession>
<proteinExistence type="predicted"/>
<evidence type="ECO:0000313" key="2">
    <source>
        <dbReference type="Proteomes" id="UP001066276"/>
    </source>
</evidence>
<comment type="caution">
    <text evidence="1">The sequence shown here is derived from an EMBL/GenBank/DDBJ whole genome shotgun (WGS) entry which is preliminary data.</text>
</comment>
<gene>
    <name evidence="1" type="ORF">NDU88_002733</name>
</gene>
<protein>
    <submittedName>
        <fullName evidence="1">Uncharacterized protein</fullName>
    </submittedName>
</protein>
<sequence>MRSPEDHCPLRILQLAPDLMAEDLDKIFVETPRTGLYPQDWKKAVVIPRKKNPVRDPSDLKNLSPISLLPTTAKILEKHFNKELSEYLYDFDLLDPSQNGLQKPHSTELALISTIDIRVGQPYWFC</sequence>
<dbReference type="Proteomes" id="UP001066276">
    <property type="component" value="Chromosome 1_2"/>
</dbReference>